<dbReference type="Proteomes" id="UP001212997">
    <property type="component" value="Unassembled WGS sequence"/>
</dbReference>
<evidence type="ECO:0000313" key="2">
    <source>
        <dbReference type="Proteomes" id="UP001212997"/>
    </source>
</evidence>
<evidence type="ECO:0000313" key="1">
    <source>
        <dbReference type="EMBL" id="KAJ3484179.1"/>
    </source>
</evidence>
<gene>
    <name evidence="1" type="ORF">NLI96_g5824</name>
</gene>
<proteinExistence type="predicted"/>
<dbReference type="AlphaFoldDB" id="A0AAD5V7N8"/>
<accession>A0AAD5V7N8</accession>
<keyword evidence="2" id="KW-1185">Reference proteome</keyword>
<comment type="caution">
    <text evidence="1">The sequence shown here is derived from an EMBL/GenBank/DDBJ whole genome shotgun (WGS) entry which is preliminary data.</text>
</comment>
<sequence length="140" mass="15487">MPFDSIPGNSLHSLDHVVASGVSPAIGIIQRPEGQHHPLFNIGFSTFGPSIDGQSSLRASPTQPGPVTIHGVNNELEQADMSEHIYEPVHIYANTLFTDTWPTVLPDSPERLNSDRRVHDYLIFPESYAMLEFATYNGYP</sequence>
<dbReference type="EMBL" id="JANAWD010000199">
    <property type="protein sequence ID" value="KAJ3484179.1"/>
    <property type="molecule type" value="Genomic_DNA"/>
</dbReference>
<name>A0AAD5V7N8_9APHY</name>
<protein>
    <submittedName>
        <fullName evidence="1">Uncharacterized protein</fullName>
    </submittedName>
</protein>
<organism evidence="1 2">
    <name type="scientific">Meripilus lineatus</name>
    <dbReference type="NCBI Taxonomy" id="2056292"/>
    <lineage>
        <taxon>Eukaryota</taxon>
        <taxon>Fungi</taxon>
        <taxon>Dikarya</taxon>
        <taxon>Basidiomycota</taxon>
        <taxon>Agaricomycotina</taxon>
        <taxon>Agaricomycetes</taxon>
        <taxon>Polyporales</taxon>
        <taxon>Meripilaceae</taxon>
        <taxon>Meripilus</taxon>
    </lineage>
</organism>
<reference evidence="1" key="1">
    <citation type="submission" date="2022-07" db="EMBL/GenBank/DDBJ databases">
        <title>Genome Sequence of Physisporinus lineatus.</title>
        <authorList>
            <person name="Buettner E."/>
        </authorList>
    </citation>
    <scope>NUCLEOTIDE SEQUENCE</scope>
    <source>
        <strain evidence="1">VT162</strain>
    </source>
</reference>